<feature type="region of interest" description="Disordered" evidence="1">
    <location>
        <begin position="219"/>
        <end position="390"/>
    </location>
</feature>
<comment type="caution">
    <text evidence="2">The sequence shown here is derived from an EMBL/GenBank/DDBJ whole genome shotgun (WGS) entry which is preliminary data.</text>
</comment>
<dbReference type="EMBL" id="MU865330">
    <property type="protein sequence ID" value="KAK4227491.1"/>
    <property type="molecule type" value="Genomic_DNA"/>
</dbReference>
<feature type="compositionally biased region" description="Basic and acidic residues" evidence="1">
    <location>
        <begin position="120"/>
        <end position="132"/>
    </location>
</feature>
<feature type="compositionally biased region" description="Pro residues" evidence="1">
    <location>
        <begin position="522"/>
        <end position="531"/>
    </location>
</feature>
<feature type="non-terminal residue" evidence="2">
    <location>
        <position position="1"/>
    </location>
</feature>
<organism evidence="2 3">
    <name type="scientific">Podospora fimiseda</name>
    <dbReference type="NCBI Taxonomy" id="252190"/>
    <lineage>
        <taxon>Eukaryota</taxon>
        <taxon>Fungi</taxon>
        <taxon>Dikarya</taxon>
        <taxon>Ascomycota</taxon>
        <taxon>Pezizomycotina</taxon>
        <taxon>Sordariomycetes</taxon>
        <taxon>Sordariomycetidae</taxon>
        <taxon>Sordariales</taxon>
        <taxon>Podosporaceae</taxon>
        <taxon>Podospora</taxon>
    </lineage>
</organism>
<feature type="region of interest" description="Disordered" evidence="1">
    <location>
        <begin position="414"/>
        <end position="552"/>
    </location>
</feature>
<name>A0AAN7GUV0_9PEZI</name>
<dbReference type="AlphaFoldDB" id="A0AAN7GUV0"/>
<feature type="compositionally biased region" description="Basic and acidic residues" evidence="1">
    <location>
        <begin position="45"/>
        <end position="57"/>
    </location>
</feature>
<feature type="region of interest" description="Disordered" evidence="1">
    <location>
        <begin position="174"/>
        <end position="196"/>
    </location>
</feature>
<proteinExistence type="predicted"/>
<feature type="non-terminal residue" evidence="2">
    <location>
        <position position="570"/>
    </location>
</feature>
<evidence type="ECO:0000313" key="3">
    <source>
        <dbReference type="Proteomes" id="UP001301958"/>
    </source>
</evidence>
<evidence type="ECO:0000313" key="2">
    <source>
        <dbReference type="EMBL" id="KAK4227491.1"/>
    </source>
</evidence>
<feature type="compositionally biased region" description="Basic and acidic residues" evidence="1">
    <location>
        <begin position="339"/>
        <end position="350"/>
    </location>
</feature>
<feature type="region of interest" description="Disordered" evidence="1">
    <location>
        <begin position="35"/>
        <end position="57"/>
    </location>
</feature>
<protein>
    <submittedName>
        <fullName evidence="2">Uncharacterized protein</fullName>
    </submittedName>
</protein>
<gene>
    <name evidence="2" type="ORF">QBC38DRAFT_322046</name>
</gene>
<feature type="compositionally biased region" description="Basic and acidic residues" evidence="1">
    <location>
        <begin position="414"/>
        <end position="429"/>
    </location>
</feature>
<accession>A0AAN7GUV0</accession>
<feature type="compositionally biased region" description="Pro residues" evidence="1">
    <location>
        <begin position="222"/>
        <end position="233"/>
    </location>
</feature>
<keyword evidence="3" id="KW-1185">Reference proteome</keyword>
<dbReference type="Proteomes" id="UP001301958">
    <property type="component" value="Unassembled WGS sequence"/>
</dbReference>
<reference evidence="2" key="1">
    <citation type="journal article" date="2023" name="Mol. Phylogenet. Evol.">
        <title>Genome-scale phylogeny and comparative genomics of the fungal order Sordariales.</title>
        <authorList>
            <person name="Hensen N."/>
            <person name="Bonometti L."/>
            <person name="Westerberg I."/>
            <person name="Brannstrom I.O."/>
            <person name="Guillou S."/>
            <person name="Cros-Aarteil S."/>
            <person name="Calhoun S."/>
            <person name="Haridas S."/>
            <person name="Kuo A."/>
            <person name="Mondo S."/>
            <person name="Pangilinan J."/>
            <person name="Riley R."/>
            <person name="LaButti K."/>
            <person name="Andreopoulos B."/>
            <person name="Lipzen A."/>
            <person name="Chen C."/>
            <person name="Yan M."/>
            <person name="Daum C."/>
            <person name="Ng V."/>
            <person name="Clum A."/>
            <person name="Steindorff A."/>
            <person name="Ohm R.A."/>
            <person name="Martin F."/>
            <person name="Silar P."/>
            <person name="Natvig D.O."/>
            <person name="Lalanne C."/>
            <person name="Gautier V."/>
            <person name="Ament-Velasquez S.L."/>
            <person name="Kruys A."/>
            <person name="Hutchinson M.I."/>
            <person name="Powell A.J."/>
            <person name="Barry K."/>
            <person name="Miller A.N."/>
            <person name="Grigoriev I.V."/>
            <person name="Debuchy R."/>
            <person name="Gladieux P."/>
            <person name="Hiltunen Thoren M."/>
            <person name="Johannesson H."/>
        </authorList>
    </citation>
    <scope>NUCLEOTIDE SEQUENCE</scope>
    <source>
        <strain evidence="2">CBS 990.96</strain>
    </source>
</reference>
<reference evidence="2" key="2">
    <citation type="submission" date="2023-05" db="EMBL/GenBank/DDBJ databases">
        <authorList>
            <consortium name="Lawrence Berkeley National Laboratory"/>
            <person name="Steindorff A."/>
            <person name="Hensen N."/>
            <person name="Bonometti L."/>
            <person name="Westerberg I."/>
            <person name="Brannstrom I.O."/>
            <person name="Guillou S."/>
            <person name="Cros-Aarteil S."/>
            <person name="Calhoun S."/>
            <person name="Haridas S."/>
            <person name="Kuo A."/>
            <person name="Mondo S."/>
            <person name="Pangilinan J."/>
            <person name="Riley R."/>
            <person name="Labutti K."/>
            <person name="Andreopoulos B."/>
            <person name="Lipzen A."/>
            <person name="Chen C."/>
            <person name="Yanf M."/>
            <person name="Daum C."/>
            <person name="Ng V."/>
            <person name="Clum A."/>
            <person name="Ohm R."/>
            <person name="Martin F."/>
            <person name="Silar P."/>
            <person name="Natvig D."/>
            <person name="Lalanne C."/>
            <person name="Gautier V."/>
            <person name="Ament-Velasquez S.L."/>
            <person name="Kruys A."/>
            <person name="Hutchinson M.I."/>
            <person name="Powell A.J."/>
            <person name="Barry K."/>
            <person name="Miller A.N."/>
            <person name="Grigoriev I.V."/>
            <person name="Debuchy R."/>
            <person name="Gladieux P."/>
            <person name="Thoren M.H."/>
            <person name="Johannesson H."/>
        </authorList>
    </citation>
    <scope>NUCLEOTIDE SEQUENCE</scope>
    <source>
        <strain evidence="2">CBS 990.96</strain>
    </source>
</reference>
<feature type="compositionally biased region" description="Low complexity" evidence="1">
    <location>
        <begin position="479"/>
        <end position="498"/>
    </location>
</feature>
<feature type="compositionally biased region" description="Basic and acidic residues" evidence="1">
    <location>
        <begin position="459"/>
        <end position="476"/>
    </location>
</feature>
<feature type="compositionally biased region" description="Low complexity" evidence="1">
    <location>
        <begin position="186"/>
        <end position="195"/>
    </location>
</feature>
<feature type="region of interest" description="Disordered" evidence="1">
    <location>
        <begin position="1"/>
        <end position="23"/>
    </location>
</feature>
<evidence type="ECO:0000256" key="1">
    <source>
        <dbReference type="SAM" id="MobiDB-lite"/>
    </source>
</evidence>
<feature type="region of interest" description="Disordered" evidence="1">
    <location>
        <begin position="115"/>
        <end position="157"/>
    </location>
</feature>
<sequence length="570" mass="61609">LIQQRRLSALVPANNQPTSTEKDTAQRLLPAISGVEPLGENAGAFKEETKNHPRSSERTLDKFARELEEFARSPEAFSKSPASTPTTVQTHTSICTVQEFIPYRQQFQEAGLAVTSLDQRAQKKDKPDDSKNKPTGHAHPNIDGKTPASPQVAPLGSNESSITTVIHTPRRDPLVLFSTDEPGNKTSSEFSTTSTPPKLEAVGRRVIKLRPSTIFLATKPLPITPHSPEPPNSKLPVVDAKHPQASGTRDTLGSDIGTGPEKSLGLVNHDKKSPEPNEPSPTSASWKGKKAICAADKSEKSLPALPVARVPSNPQHGNSLPRKTSWVPTTARQLPTTIMEEKELSPEKSKTLNSSPSIDEHNNKQPLETENIPPDDEQAPAVSVTKSISDKPEILPETWKNAVSTPSSFEKALDDIMHKLDVMGEERQQSTKTTDPQPEKCSSRGKRLSLTKAPSPPQRLERAVAIRQQRIAEARVAEPSSSSSSSSSSPSSPLQQHSPPLPIPPRLRQGLPPHNGGSNGRVPPPPPPLPMSPQRVRSQLPSSEDDSDISDRDVLKGLKIICAASADVGF</sequence>
<feature type="compositionally biased region" description="Polar residues" evidence="1">
    <location>
        <begin position="312"/>
        <end position="336"/>
    </location>
</feature>